<dbReference type="AlphaFoldDB" id="A0A0D0D6H9"/>
<accession>A0A0D0D6H9</accession>
<feature type="region of interest" description="Disordered" evidence="1">
    <location>
        <begin position="1"/>
        <end position="39"/>
    </location>
</feature>
<dbReference type="EMBL" id="KN827885">
    <property type="protein sequence ID" value="KIK75759.1"/>
    <property type="molecule type" value="Genomic_DNA"/>
</dbReference>
<dbReference type="Proteomes" id="UP000054538">
    <property type="component" value="Unassembled WGS sequence"/>
</dbReference>
<reference evidence="3" key="2">
    <citation type="submission" date="2015-01" db="EMBL/GenBank/DDBJ databases">
        <title>Evolutionary Origins and Diversification of the Mycorrhizal Mutualists.</title>
        <authorList>
            <consortium name="DOE Joint Genome Institute"/>
            <consortium name="Mycorrhizal Genomics Consortium"/>
            <person name="Kohler A."/>
            <person name="Kuo A."/>
            <person name="Nagy L.G."/>
            <person name="Floudas D."/>
            <person name="Copeland A."/>
            <person name="Barry K.W."/>
            <person name="Cichocki N."/>
            <person name="Veneault-Fourrey C."/>
            <person name="LaButti K."/>
            <person name="Lindquist E.A."/>
            <person name="Lipzen A."/>
            <person name="Lundell T."/>
            <person name="Morin E."/>
            <person name="Murat C."/>
            <person name="Riley R."/>
            <person name="Ohm R."/>
            <person name="Sun H."/>
            <person name="Tunlid A."/>
            <person name="Henrissat B."/>
            <person name="Grigoriev I.V."/>
            <person name="Hibbett D.S."/>
            <person name="Martin F."/>
        </authorList>
    </citation>
    <scope>NUCLEOTIDE SEQUENCE [LARGE SCALE GENOMIC DNA]</scope>
    <source>
        <strain evidence="3">Ve08.2h10</strain>
    </source>
</reference>
<feature type="compositionally biased region" description="Polar residues" evidence="1">
    <location>
        <begin position="26"/>
        <end position="39"/>
    </location>
</feature>
<dbReference type="HOGENOM" id="CLU_018294_8_1_1"/>
<sequence>MLELKCKPCDKPTTDSACPEKWPKATANTPKTPAQPPMTSSHKIFTLSNWLSIYAYILSHPRANQASIFQHFCSLQKGALIFDQSTLSHKFQEWPKVQAYANDTPNALSSK</sequence>
<name>A0A0D0D6H9_9AGAM</name>
<reference evidence="2 3" key="1">
    <citation type="submission" date="2014-04" db="EMBL/GenBank/DDBJ databases">
        <authorList>
            <consortium name="DOE Joint Genome Institute"/>
            <person name="Kuo A."/>
            <person name="Kohler A."/>
            <person name="Jargeat P."/>
            <person name="Nagy L.G."/>
            <person name="Floudas D."/>
            <person name="Copeland A."/>
            <person name="Barry K.W."/>
            <person name="Cichocki N."/>
            <person name="Veneault-Fourrey C."/>
            <person name="LaButti K."/>
            <person name="Lindquist E.A."/>
            <person name="Lipzen A."/>
            <person name="Lundell T."/>
            <person name="Morin E."/>
            <person name="Murat C."/>
            <person name="Sun H."/>
            <person name="Tunlid A."/>
            <person name="Henrissat B."/>
            <person name="Grigoriev I.V."/>
            <person name="Hibbett D.S."/>
            <person name="Martin F."/>
            <person name="Nordberg H.P."/>
            <person name="Cantor M.N."/>
            <person name="Hua S.X."/>
        </authorList>
    </citation>
    <scope>NUCLEOTIDE SEQUENCE [LARGE SCALE GENOMIC DNA]</scope>
    <source>
        <strain evidence="2 3">Ve08.2h10</strain>
    </source>
</reference>
<evidence type="ECO:0000313" key="2">
    <source>
        <dbReference type="EMBL" id="KIK75759.1"/>
    </source>
</evidence>
<proteinExistence type="predicted"/>
<gene>
    <name evidence="2" type="ORF">PAXRUDRAFT_171809</name>
</gene>
<evidence type="ECO:0000256" key="1">
    <source>
        <dbReference type="SAM" id="MobiDB-lite"/>
    </source>
</evidence>
<keyword evidence="3" id="KW-1185">Reference proteome</keyword>
<evidence type="ECO:0000313" key="3">
    <source>
        <dbReference type="Proteomes" id="UP000054538"/>
    </source>
</evidence>
<dbReference type="InParanoid" id="A0A0D0D6H9"/>
<protein>
    <submittedName>
        <fullName evidence="2">Uncharacterized protein</fullName>
    </submittedName>
</protein>
<feature type="compositionally biased region" description="Basic and acidic residues" evidence="1">
    <location>
        <begin position="1"/>
        <end position="13"/>
    </location>
</feature>
<organism evidence="2 3">
    <name type="scientific">Paxillus rubicundulus Ve08.2h10</name>
    <dbReference type="NCBI Taxonomy" id="930991"/>
    <lineage>
        <taxon>Eukaryota</taxon>
        <taxon>Fungi</taxon>
        <taxon>Dikarya</taxon>
        <taxon>Basidiomycota</taxon>
        <taxon>Agaricomycotina</taxon>
        <taxon>Agaricomycetes</taxon>
        <taxon>Agaricomycetidae</taxon>
        <taxon>Boletales</taxon>
        <taxon>Paxilineae</taxon>
        <taxon>Paxillaceae</taxon>
        <taxon>Paxillus</taxon>
    </lineage>
</organism>